<keyword evidence="1" id="KW-1185">Reference proteome</keyword>
<reference evidence="2" key="2">
    <citation type="submission" date="2015-08" db="UniProtKB">
        <authorList>
            <consortium name="WormBaseParasite"/>
        </authorList>
    </citation>
    <scope>IDENTIFICATION</scope>
</reference>
<dbReference type="Proteomes" id="UP000035680">
    <property type="component" value="Unassembled WGS sequence"/>
</dbReference>
<protein>
    <submittedName>
        <fullName evidence="2">Uncharacterized protein</fullName>
    </submittedName>
</protein>
<reference evidence="1" key="1">
    <citation type="submission" date="2014-07" db="EMBL/GenBank/DDBJ databases">
        <authorList>
            <person name="Martin A.A"/>
            <person name="De Silva N."/>
        </authorList>
    </citation>
    <scope>NUCLEOTIDE SEQUENCE</scope>
</reference>
<dbReference type="AlphaFoldDB" id="A0A0K0F943"/>
<name>A0A0K0F943_STRVS</name>
<accession>A0A0K0F943</accession>
<dbReference type="WBParaSite" id="SVE_0534400.1">
    <property type="protein sequence ID" value="SVE_0534400.1"/>
    <property type="gene ID" value="SVE_0534400"/>
</dbReference>
<sequence length="70" mass="7734">MSIFLDRVTTLPPIIDITITQIIDLTTPVPPPITNGTSVSEASFVRANPLMTKKNFVEYGQTTTLFGFYV</sequence>
<evidence type="ECO:0000313" key="1">
    <source>
        <dbReference type="Proteomes" id="UP000035680"/>
    </source>
</evidence>
<evidence type="ECO:0000313" key="2">
    <source>
        <dbReference type="WBParaSite" id="SVE_0534400.1"/>
    </source>
</evidence>
<proteinExistence type="predicted"/>
<organism evidence="1 2">
    <name type="scientific">Strongyloides venezuelensis</name>
    <name type="common">Threadworm</name>
    <dbReference type="NCBI Taxonomy" id="75913"/>
    <lineage>
        <taxon>Eukaryota</taxon>
        <taxon>Metazoa</taxon>
        <taxon>Ecdysozoa</taxon>
        <taxon>Nematoda</taxon>
        <taxon>Chromadorea</taxon>
        <taxon>Rhabditida</taxon>
        <taxon>Tylenchina</taxon>
        <taxon>Panagrolaimomorpha</taxon>
        <taxon>Strongyloidoidea</taxon>
        <taxon>Strongyloididae</taxon>
        <taxon>Strongyloides</taxon>
    </lineage>
</organism>